<dbReference type="Pfam" id="PF11275">
    <property type="entry name" value="DUF3077"/>
    <property type="match status" value="1"/>
</dbReference>
<dbReference type="EMBL" id="CP039371">
    <property type="protein sequence ID" value="QCI15510.1"/>
    <property type="molecule type" value="Genomic_DNA"/>
</dbReference>
<protein>
    <submittedName>
        <fullName evidence="1">DUF3077 domain-containing protein</fullName>
    </submittedName>
</protein>
<proteinExistence type="predicted"/>
<dbReference type="InterPro" id="IPR021427">
    <property type="entry name" value="DUF3077"/>
</dbReference>
<gene>
    <name evidence="1" type="ORF">E6B08_18470</name>
</gene>
<name>A0A4D6XL45_PSEPU</name>
<accession>A0A4D6XL45</accession>
<evidence type="ECO:0000313" key="1">
    <source>
        <dbReference type="EMBL" id="QCI15510.1"/>
    </source>
</evidence>
<sequence>MDDSNPKCTVGRTRFHQGENQTQLLFCIEPGIPCKHARKQASEFMGYARNLSAAGVMEDAPQLMWAAHYLSGLAKALLDDAELGLSR</sequence>
<dbReference type="OrthoDB" id="7024680at2"/>
<dbReference type="AlphaFoldDB" id="A0A4D6XL45"/>
<evidence type="ECO:0000313" key="2">
    <source>
        <dbReference type="Proteomes" id="UP000298551"/>
    </source>
</evidence>
<dbReference type="Proteomes" id="UP000298551">
    <property type="component" value="Chromosome"/>
</dbReference>
<organism evidence="1 2">
    <name type="scientific">Pseudomonas putida</name>
    <name type="common">Arthrobacter siderocapsulatus</name>
    <dbReference type="NCBI Taxonomy" id="303"/>
    <lineage>
        <taxon>Bacteria</taxon>
        <taxon>Pseudomonadati</taxon>
        <taxon>Pseudomonadota</taxon>
        <taxon>Gammaproteobacteria</taxon>
        <taxon>Pseudomonadales</taxon>
        <taxon>Pseudomonadaceae</taxon>
        <taxon>Pseudomonas</taxon>
    </lineage>
</organism>
<reference evidence="2" key="1">
    <citation type="submission" date="2019-04" db="EMBL/GenBank/DDBJ databases">
        <title>Genome sequence of Pseudomonas putida 1290, an auxin catabolizing strain.</title>
        <authorList>
            <person name="Laird T.S."/>
            <person name="Leveau J.H.J."/>
        </authorList>
    </citation>
    <scope>NUCLEOTIDE SEQUENCE [LARGE SCALE GENOMIC DNA]</scope>
    <source>
        <strain evidence="2">1290</strain>
    </source>
</reference>